<dbReference type="Proteomes" id="UP000591941">
    <property type="component" value="Unassembled WGS sequence"/>
</dbReference>
<dbReference type="EMBL" id="JACHHI010000002">
    <property type="protein sequence ID" value="MBB6477541.1"/>
    <property type="molecule type" value="Genomic_DNA"/>
</dbReference>
<protein>
    <submittedName>
        <fullName evidence="4">Uncharacterized protein</fullName>
    </submittedName>
</protein>
<evidence type="ECO:0000256" key="3">
    <source>
        <dbReference type="SAM" id="Phobius"/>
    </source>
</evidence>
<feature type="coiled-coil region" evidence="1">
    <location>
        <begin position="274"/>
        <end position="301"/>
    </location>
</feature>
<dbReference type="RefSeq" id="WP_159823050.1">
    <property type="nucleotide sequence ID" value="NZ_CABWNB010000003.1"/>
</dbReference>
<name>A0A841R2D1_9FIRM</name>
<evidence type="ECO:0000313" key="5">
    <source>
        <dbReference type="Proteomes" id="UP000591941"/>
    </source>
</evidence>
<keyword evidence="5" id="KW-1185">Reference proteome</keyword>
<evidence type="ECO:0000313" key="4">
    <source>
        <dbReference type="EMBL" id="MBB6477541.1"/>
    </source>
</evidence>
<accession>A0A841R2D1</accession>
<feature type="region of interest" description="Disordered" evidence="2">
    <location>
        <begin position="360"/>
        <end position="388"/>
    </location>
</feature>
<gene>
    <name evidence="4" type="ORF">HNR45_000571</name>
</gene>
<dbReference type="GeneID" id="93485844"/>
<evidence type="ECO:0000256" key="2">
    <source>
        <dbReference type="SAM" id="MobiDB-lite"/>
    </source>
</evidence>
<dbReference type="AlphaFoldDB" id="A0A841R2D1"/>
<keyword evidence="3" id="KW-0812">Transmembrane</keyword>
<feature type="compositionally biased region" description="Basic and acidic residues" evidence="2">
    <location>
        <begin position="360"/>
        <end position="382"/>
    </location>
</feature>
<keyword evidence="1" id="KW-0175">Coiled coil</keyword>
<keyword evidence="3" id="KW-0472">Membrane</keyword>
<organism evidence="4 5">
    <name type="scientific">Negativicoccus succinicivorans</name>
    <dbReference type="NCBI Taxonomy" id="620903"/>
    <lineage>
        <taxon>Bacteria</taxon>
        <taxon>Bacillati</taxon>
        <taxon>Bacillota</taxon>
        <taxon>Negativicutes</taxon>
        <taxon>Veillonellales</taxon>
        <taxon>Veillonellaceae</taxon>
        <taxon>Negativicoccus</taxon>
    </lineage>
</organism>
<reference evidence="4 5" key="1">
    <citation type="submission" date="2020-08" db="EMBL/GenBank/DDBJ databases">
        <title>Genomic Encyclopedia of Type Strains, Phase IV (KMG-IV): sequencing the most valuable type-strain genomes for metagenomic binning, comparative biology and taxonomic classification.</title>
        <authorList>
            <person name="Goeker M."/>
        </authorList>
    </citation>
    <scope>NUCLEOTIDE SEQUENCE [LARGE SCALE GENOMIC DNA]</scope>
    <source>
        <strain evidence="4 5">DSM 21255</strain>
    </source>
</reference>
<proteinExistence type="predicted"/>
<keyword evidence="3" id="KW-1133">Transmembrane helix</keyword>
<feature type="transmembrane region" description="Helical" evidence="3">
    <location>
        <begin position="394"/>
        <end position="413"/>
    </location>
</feature>
<evidence type="ECO:0000256" key="1">
    <source>
        <dbReference type="SAM" id="Coils"/>
    </source>
</evidence>
<comment type="caution">
    <text evidence="4">The sequence shown here is derived from an EMBL/GenBank/DDBJ whole genome shotgun (WGS) entry which is preliminary data.</text>
</comment>
<sequence>MANEQDQNKQEKDWAQIIDKSRKDNANIMSLFPTAPHQQATFTERFRVQTAASGEELLTMQNQLQEVCDEWLAARAQALAAQPVVATPVIIRAAQTRTHRHGHLTRRTFAVTPHYYAKAADGVREVNLAYHYMTARRAHTQTALSDFRELLTNTHQLLGGIDGLTEVIDGLAAGGLTQNQRLLYEEELKSLAHRVNDLYQHINSAAFHLNGMFNKEKEVAVNLHTHSEAPADVLRHHQAVLWAYRKYLEYRASGNHTLQVAMESLQIFLQAIRKEVMRRKVESLHRNMQDITAQRREMMERQAEEAAAKAELGEEYVPEELPELPPVQALAAADQAASAEEMARRAEQIRADREAARVAQEEAELRAEEEAKAAAAKAREESEFGDDEEGSRSIVPLIILVLILVGVGVYYFLEIRG</sequence>